<dbReference type="EMBL" id="ACVB02000026">
    <property type="protein sequence ID" value="EEX73696.1"/>
    <property type="molecule type" value="Genomic_DNA"/>
</dbReference>
<evidence type="ECO:0000313" key="2">
    <source>
        <dbReference type="Proteomes" id="UP000006233"/>
    </source>
</evidence>
<dbReference type="STRING" id="634994.GCWU000323_02374"/>
<gene>
    <name evidence="1" type="ORF">GCWU000323_02374</name>
</gene>
<organism evidence="1 2">
    <name type="scientific">Leptotrichia hofstadii F0254</name>
    <dbReference type="NCBI Taxonomy" id="634994"/>
    <lineage>
        <taxon>Bacteria</taxon>
        <taxon>Fusobacteriati</taxon>
        <taxon>Fusobacteriota</taxon>
        <taxon>Fusobacteriia</taxon>
        <taxon>Fusobacteriales</taxon>
        <taxon>Leptotrichiaceae</taxon>
        <taxon>Leptotrichia</taxon>
    </lineage>
</organism>
<reference evidence="1 2" key="1">
    <citation type="submission" date="2009-09" db="EMBL/GenBank/DDBJ databases">
        <authorList>
            <person name="Weinstock G."/>
            <person name="Sodergren E."/>
            <person name="Clifton S."/>
            <person name="Fulton L."/>
            <person name="Fulton B."/>
            <person name="Courtney L."/>
            <person name="Fronick C."/>
            <person name="Harrison M."/>
            <person name="Strong C."/>
            <person name="Farmer C."/>
            <person name="Delahaunty K."/>
            <person name="Markovic C."/>
            <person name="Hall O."/>
            <person name="Minx P."/>
            <person name="Tomlinson C."/>
            <person name="Mitreva M."/>
            <person name="Nelson J."/>
            <person name="Hou S."/>
            <person name="Wollam A."/>
            <person name="Pepin K.H."/>
            <person name="Johnson M."/>
            <person name="Bhonagiri V."/>
            <person name="Nash W.E."/>
            <person name="Warren W."/>
            <person name="Chinwalla A."/>
            <person name="Mardis E.R."/>
            <person name="Wilson R.K."/>
        </authorList>
    </citation>
    <scope>NUCLEOTIDE SEQUENCE [LARGE SCALE GENOMIC DNA]</scope>
    <source>
        <strain evidence="1 2">F0254</strain>
    </source>
</reference>
<evidence type="ECO:0000313" key="1">
    <source>
        <dbReference type="EMBL" id="EEX73696.1"/>
    </source>
</evidence>
<accession>C9N0K9</accession>
<comment type="caution">
    <text evidence="1">The sequence shown here is derived from an EMBL/GenBank/DDBJ whole genome shotgun (WGS) entry which is preliminary data.</text>
</comment>
<proteinExistence type="predicted"/>
<dbReference type="AlphaFoldDB" id="C9N0K9"/>
<dbReference type="Proteomes" id="UP000006233">
    <property type="component" value="Unassembled WGS sequence"/>
</dbReference>
<sequence>MVKKTNKNTKNMIKYIVYSNSFEIMRECFQNGIDENWKKR</sequence>
<dbReference type="HOGENOM" id="CLU_3291852_0_0_0"/>
<protein>
    <submittedName>
        <fullName evidence="1">Uncharacterized protein</fullName>
    </submittedName>
</protein>
<name>C9N0K9_9FUSO</name>